<feature type="transmembrane region" description="Helical" evidence="6">
    <location>
        <begin position="34"/>
        <end position="55"/>
    </location>
</feature>
<evidence type="ECO:0000256" key="6">
    <source>
        <dbReference type="SAM" id="Phobius"/>
    </source>
</evidence>
<feature type="transmembrane region" description="Helical" evidence="6">
    <location>
        <begin position="231"/>
        <end position="250"/>
    </location>
</feature>
<comment type="caution">
    <text evidence="7">The sequence shown here is derived from an EMBL/GenBank/DDBJ whole genome shotgun (WGS) entry which is preliminary data.</text>
</comment>
<feature type="transmembrane region" description="Helical" evidence="6">
    <location>
        <begin position="155"/>
        <end position="174"/>
    </location>
</feature>
<sequence length="322" mass="34257">MLAFASTYNFAILFFCILSVGAIAGMFTEKVGIVNISINGMMIFGALGYLLISHAANKAQLGAGANIALSLVATVIGLLFGAVTSLLFGYATIKLKSSQTISGFAFNLLATGIALVFMGTFGDAKKLNNSFQNLAFSPTVTSTSSGQTLSYSFEVISLQIVLTILVIVLGYLALYKTKWGLRFRSIGENPQAADVAGVNVTKYKWQGVIISGILASLAGTFFAQATNNQTFLFNGDVAGLGYVALAIMIVGQWNILIIALASIIFSIFLGFSYSTPYINSLKKASDVLLIFPYLLTLIVVIFMSKRSNAPAAAGIPYDKSQR</sequence>
<feature type="transmembrane region" description="Helical" evidence="6">
    <location>
        <begin position="6"/>
        <end position="27"/>
    </location>
</feature>
<proteinExistence type="predicted"/>
<evidence type="ECO:0000256" key="2">
    <source>
        <dbReference type="ARBA" id="ARBA00022475"/>
    </source>
</evidence>
<dbReference type="InterPro" id="IPR001851">
    <property type="entry name" value="ABC_transp_permease"/>
</dbReference>
<keyword evidence="8" id="KW-1185">Reference proteome</keyword>
<dbReference type="CDD" id="cd06580">
    <property type="entry name" value="TM_PBP1_transp_TpRbsC_like"/>
    <property type="match status" value="1"/>
</dbReference>
<comment type="subcellular location">
    <subcellularLocation>
        <location evidence="1">Cell membrane</location>
        <topology evidence="1">Multi-pass membrane protein</topology>
    </subcellularLocation>
</comment>
<feature type="transmembrane region" description="Helical" evidence="6">
    <location>
        <begin position="67"/>
        <end position="91"/>
    </location>
</feature>
<dbReference type="STRING" id="1037410.MCSF7_02146"/>
<keyword evidence="3 6" id="KW-0812">Transmembrane</keyword>
<reference evidence="7 8" key="1">
    <citation type="journal article" date="2013" name="Genome Announc.">
        <title>Genome Sequence of Mycoplasma columbinum Strain SF7.</title>
        <authorList>
            <person name="Guo Z."/>
            <person name="Xu X."/>
            <person name="Zheng Q."/>
            <person name="Li T."/>
            <person name="Kuang S."/>
            <person name="Zhang Z."/>
            <person name="Chen Y."/>
            <person name="Lu X."/>
            <person name="Zhou R."/>
            <person name="Bi D."/>
            <person name="Jin H."/>
        </authorList>
    </citation>
    <scope>NUCLEOTIDE SEQUENCE [LARGE SCALE GENOMIC DNA]</scope>
    <source>
        <strain evidence="7 8">SF7</strain>
    </source>
</reference>
<keyword evidence="5 6" id="KW-0472">Membrane</keyword>
<gene>
    <name evidence="7" type="ORF">MCSF7_02146</name>
</gene>
<keyword evidence="4 6" id="KW-1133">Transmembrane helix</keyword>
<dbReference type="PANTHER" id="PTHR43370:SF1">
    <property type="entry name" value="GUANOSINE ABC TRANSPORTER PERMEASE PROTEIN NUPQ"/>
    <property type="match status" value="1"/>
</dbReference>
<evidence type="ECO:0000256" key="5">
    <source>
        <dbReference type="ARBA" id="ARBA00023136"/>
    </source>
</evidence>
<evidence type="ECO:0000256" key="3">
    <source>
        <dbReference type="ARBA" id="ARBA00022692"/>
    </source>
</evidence>
<feature type="transmembrane region" description="Helical" evidence="6">
    <location>
        <begin position="207"/>
        <end position="225"/>
    </location>
</feature>
<dbReference type="eggNOG" id="COG1079">
    <property type="taxonomic scope" value="Bacteria"/>
</dbReference>
<name>F9UKL6_9BACT</name>
<dbReference type="Pfam" id="PF02653">
    <property type="entry name" value="BPD_transp_2"/>
    <property type="match status" value="1"/>
</dbReference>
<dbReference type="EMBL" id="AFXA01000011">
    <property type="protein sequence ID" value="EGV00221.1"/>
    <property type="molecule type" value="Genomic_DNA"/>
</dbReference>
<organism evidence="7 8">
    <name type="scientific">Mycoplasmopsis columbina SF7</name>
    <dbReference type="NCBI Taxonomy" id="1037410"/>
    <lineage>
        <taxon>Bacteria</taxon>
        <taxon>Bacillati</taxon>
        <taxon>Mycoplasmatota</taxon>
        <taxon>Mycoplasmoidales</taxon>
        <taxon>Metamycoplasmataceae</taxon>
        <taxon>Mycoplasmopsis</taxon>
    </lineage>
</organism>
<accession>F9UKL6</accession>
<feature type="transmembrane region" description="Helical" evidence="6">
    <location>
        <begin position="255"/>
        <end position="275"/>
    </location>
</feature>
<evidence type="ECO:0000313" key="8">
    <source>
        <dbReference type="Proteomes" id="UP000004978"/>
    </source>
</evidence>
<dbReference type="GO" id="GO:0022857">
    <property type="term" value="F:transmembrane transporter activity"/>
    <property type="evidence" value="ECO:0007669"/>
    <property type="project" value="InterPro"/>
</dbReference>
<keyword evidence="2" id="KW-1003">Cell membrane</keyword>
<evidence type="ECO:0000256" key="4">
    <source>
        <dbReference type="ARBA" id="ARBA00022989"/>
    </source>
</evidence>
<evidence type="ECO:0000256" key="1">
    <source>
        <dbReference type="ARBA" id="ARBA00004651"/>
    </source>
</evidence>
<dbReference type="Proteomes" id="UP000004978">
    <property type="component" value="Unassembled WGS sequence"/>
</dbReference>
<dbReference type="PANTHER" id="PTHR43370">
    <property type="entry name" value="SUGAR ABC TRANSPORTER INTEGRAL MEMBRANE PROTEIN-RELATED"/>
    <property type="match status" value="1"/>
</dbReference>
<feature type="transmembrane region" description="Helical" evidence="6">
    <location>
        <begin position="287"/>
        <end position="304"/>
    </location>
</feature>
<protein>
    <submittedName>
        <fullName evidence="7">Sugar ABC transporter permease protein</fullName>
    </submittedName>
</protein>
<dbReference type="GO" id="GO:0005886">
    <property type="term" value="C:plasma membrane"/>
    <property type="evidence" value="ECO:0007669"/>
    <property type="project" value="UniProtKB-SubCell"/>
</dbReference>
<evidence type="ECO:0000313" key="7">
    <source>
        <dbReference type="EMBL" id="EGV00221.1"/>
    </source>
</evidence>
<dbReference type="RefSeq" id="WP_006608834.1">
    <property type="nucleotide sequence ID" value="NZ_AFXA01000011.1"/>
</dbReference>
<dbReference type="AlphaFoldDB" id="F9UKL6"/>
<feature type="transmembrane region" description="Helical" evidence="6">
    <location>
        <begin position="103"/>
        <end position="121"/>
    </location>
</feature>